<accession>A0A6J7ISP0</accession>
<gene>
    <name evidence="1" type="ORF">UFOPK3772_00442</name>
</gene>
<name>A0A6J7ISP0_9ZZZZ</name>
<sequence>MDVMWTSLLAAAVRRLRIQLVPPRLRYRENTVFFCDLGHNGTLKLRVGGGTVLRTSIIRTVVALMAVSIALGAVPSPANAVNDPYGVFVDSRTGERWVTMSPSEYRANPITLDMQARMEALSDGDFKAGADWVFDGTPDPKWDVFQIGDVTRFRSVESKRTMIEYVTDEKVCTRKVSKASNDSLKVDRTARWTCNPSTASTPDSREFVQSFLPLSVGSSAKDDKDRVLMKEGASVPAPGTSNATLIILIREISLLRNYGLFAGPTEYHEFSTTATNMETVEQAFNGHAWLMGDFVLSTTSLPRLPRIP</sequence>
<dbReference type="AlphaFoldDB" id="A0A6J7ISP0"/>
<reference evidence="1" key="1">
    <citation type="submission" date="2020-05" db="EMBL/GenBank/DDBJ databases">
        <authorList>
            <person name="Chiriac C."/>
            <person name="Salcher M."/>
            <person name="Ghai R."/>
            <person name="Kavagutti S V."/>
        </authorList>
    </citation>
    <scope>NUCLEOTIDE SEQUENCE</scope>
</reference>
<evidence type="ECO:0000313" key="1">
    <source>
        <dbReference type="EMBL" id="CAB4933929.1"/>
    </source>
</evidence>
<proteinExistence type="predicted"/>
<protein>
    <submittedName>
        <fullName evidence="1">Unannotated protein</fullName>
    </submittedName>
</protein>
<dbReference type="EMBL" id="CAFBNE010000008">
    <property type="protein sequence ID" value="CAB4933929.1"/>
    <property type="molecule type" value="Genomic_DNA"/>
</dbReference>
<organism evidence="1">
    <name type="scientific">freshwater metagenome</name>
    <dbReference type="NCBI Taxonomy" id="449393"/>
    <lineage>
        <taxon>unclassified sequences</taxon>
        <taxon>metagenomes</taxon>
        <taxon>ecological metagenomes</taxon>
    </lineage>
</organism>